<comment type="caution">
    <text evidence="2">The sequence shown here is derived from an EMBL/GenBank/DDBJ whole genome shotgun (WGS) entry which is preliminary data.</text>
</comment>
<dbReference type="EMBL" id="DYXE01000050">
    <property type="protein sequence ID" value="HJH49710.1"/>
    <property type="molecule type" value="Genomic_DNA"/>
</dbReference>
<keyword evidence="1" id="KW-0812">Transmembrane</keyword>
<organism evidence="2 3">
    <name type="scientific">Merdimonas faecis</name>
    <dbReference type="NCBI Taxonomy" id="1653435"/>
    <lineage>
        <taxon>Bacteria</taxon>
        <taxon>Bacillati</taxon>
        <taxon>Bacillota</taxon>
        <taxon>Clostridia</taxon>
        <taxon>Lachnospirales</taxon>
        <taxon>Lachnospiraceae</taxon>
        <taxon>Merdimonas</taxon>
    </lineage>
</organism>
<reference evidence="2" key="2">
    <citation type="submission" date="2021-09" db="EMBL/GenBank/DDBJ databases">
        <authorList>
            <person name="Gilroy R."/>
        </authorList>
    </citation>
    <scope>NUCLEOTIDE SEQUENCE</scope>
    <source>
        <strain evidence="2">USAMLcec4-12693</strain>
    </source>
</reference>
<feature type="transmembrane region" description="Helical" evidence="1">
    <location>
        <begin position="263"/>
        <end position="285"/>
    </location>
</feature>
<feature type="transmembrane region" description="Helical" evidence="1">
    <location>
        <begin position="129"/>
        <end position="146"/>
    </location>
</feature>
<protein>
    <submittedName>
        <fullName evidence="2">Stage III sporulation protein AE</fullName>
    </submittedName>
</protein>
<keyword evidence="1" id="KW-0472">Membrane</keyword>
<gene>
    <name evidence="2" type="ORF">K8V39_05535</name>
</gene>
<feature type="transmembrane region" description="Helical" evidence="1">
    <location>
        <begin position="387"/>
        <end position="409"/>
    </location>
</feature>
<name>A0A9D3AIX5_9FIRM</name>
<proteinExistence type="predicted"/>
<feature type="transmembrane region" description="Helical" evidence="1">
    <location>
        <begin position="158"/>
        <end position="182"/>
    </location>
</feature>
<accession>A0A9D3AIX5</accession>
<feature type="transmembrane region" description="Helical" evidence="1">
    <location>
        <begin position="219"/>
        <end position="243"/>
    </location>
</feature>
<evidence type="ECO:0000256" key="1">
    <source>
        <dbReference type="SAM" id="Phobius"/>
    </source>
</evidence>
<feature type="transmembrane region" description="Helical" evidence="1">
    <location>
        <begin position="338"/>
        <end position="359"/>
    </location>
</feature>
<feature type="transmembrane region" description="Helical" evidence="1">
    <location>
        <begin position="12"/>
        <end position="31"/>
    </location>
</feature>
<dbReference type="Proteomes" id="UP000813420">
    <property type="component" value="Unassembled WGS sequence"/>
</dbReference>
<reference evidence="2" key="1">
    <citation type="journal article" date="2021" name="PeerJ">
        <title>Extensive microbial diversity within the chicken gut microbiome revealed by metagenomics and culture.</title>
        <authorList>
            <person name="Gilroy R."/>
            <person name="Ravi A."/>
            <person name="Getino M."/>
            <person name="Pursley I."/>
            <person name="Horton D.L."/>
            <person name="Alikhan N.F."/>
            <person name="Baker D."/>
            <person name="Gharbi K."/>
            <person name="Hall N."/>
            <person name="Watson M."/>
            <person name="Adriaenssens E.M."/>
            <person name="Foster-Nyarko E."/>
            <person name="Jarju S."/>
            <person name="Secka A."/>
            <person name="Antonio M."/>
            <person name="Oren A."/>
            <person name="Chaudhuri R.R."/>
            <person name="La Ragione R."/>
            <person name="Hildebrand F."/>
            <person name="Pallen M.J."/>
        </authorList>
    </citation>
    <scope>NUCLEOTIDE SEQUENCE</scope>
    <source>
        <strain evidence="2">USAMLcec4-12693</strain>
    </source>
</reference>
<dbReference type="RefSeq" id="WP_277271900.1">
    <property type="nucleotide sequence ID" value="NZ_DYXE01000050.1"/>
</dbReference>
<evidence type="ECO:0000313" key="3">
    <source>
        <dbReference type="Proteomes" id="UP000813420"/>
    </source>
</evidence>
<sequence>MKRKTWKKEGRALAGLLGLLVSLSVCVWGLWTPLPVLAGDAEKETGQAKETEETEIQGADERGIQEEILSRFDFDEIDASLKELFPEERLEFRSVLEDVLSGDLTLTAELFNQLIADQFTYAVRTGKDQLVHMLMIALIAAVFSNFSKVFQSRQLSEISFYALYLLMIALALNTFSAVTKWVESGIEALTSFMGVFCPLYFAAVAVAKGSVTAVAFYQLVLFLIYLVELLISSILLPAIHIYMLVRVLNDLSLEGYLTKFAELIELCVSWSLKTLLACVVGINVIQGMISPAIDSVKRSILTRGAEAIPGVGDALGGMAEVAVGTAVLVKNGIGMTGALICVSLCLVPLIQVACVALLYKLAAAVIQPVSDPRITGCVETVGEGVRLLMRVVFTTGVLFLLTVAVVSTVTSST</sequence>
<keyword evidence="1" id="KW-1133">Transmembrane helix</keyword>
<dbReference type="Pfam" id="PF09546">
    <property type="entry name" value="Spore_III_AE"/>
    <property type="match status" value="1"/>
</dbReference>
<feature type="transmembrane region" description="Helical" evidence="1">
    <location>
        <begin position="188"/>
        <end position="207"/>
    </location>
</feature>
<evidence type="ECO:0000313" key="2">
    <source>
        <dbReference type="EMBL" id="HJH49710.1"/>
    </source>
</evidence>
<dbReference type="AlphaFoldDB" id="A0A9D3AIX5"/>
<dbReference type="InterPro" id="IPR014194">
    <property type="entry name" value="Spore_III_AE"/>
</dbReference>